<feature type="transmembrane region" description="Helical" evidence="1">
    <location>
        <begin position="21"/>
        <end position="44"/>
    </location>
</feature>
<comment type="caution">
    <text evidence="2">The sequence shown here is derived from an EMBL/GenBank/DDBJ whole genome shotgun (WGS) entry which is preliminary data.</text>
</comment>
<proteinExistence type="predicted"/>
<protein>
    <submittedName>
        <fullName evidence="2">Uncharacterized protein</fullName>
    </submittedName>
</protein>
<dbReference type="AlphaFoldDB" id="A0A1Y2LF94"/>
<organism evidence="2 3">
    <name type="scientific">Thalassospira alkalitolerans</name>
    <dbReference type="NCBI Taxonomy" id="1293890"/>
    <lineage>
        <taxon>Bacteria</taxon>
        <taxon>Pseudomonadati</taxon>
        <taxon>Pseudomonadota</taxon>
        <taxon>Alphaproteobacteria</taxon>
        <taxon>Rhodospirillales</taxon>
        <taxon>Thalassospiraceae</taxon>
        <taxon>Thalassospira</taxon>
    </lineage>
</organism>
<keyword evidence="1" id="KW-1133">Transmembrane helix</keyword>
<evidence type="ECO:0000313" key="2">
    <source>
        <dbReference type="EMBL" id="OSQ49989.1"/>
    </source>
</evidence>
<gene>
    <name evidence="2" type="ORF">TALK_00270</name>
</gene>
<feature type="transmembrane region" description="Helical" evidence="1">
    <location>
        <begin position="56"/>
        <end position="76"/>
    </location>
</feature>
<reference evidence="2 3" key="1">
    <citation type="submission" date="2014-03" db="EMBL/GenBank/DDBJ databases">
        <title>The draft genome sequence of Thalassospira alkalitolerans JCM 18968.</title>
        <authorList>
            <person name="Lai Q."/>
            <person name="Shao Z."/>
        </authorList>
    </citation>
    <scope>NUCLEOTIDE SEQUENCE [LARGE SCALE GENOMIC DNA]</scope>
    <source>
        <strain evidence="2 3">JCM 18968</strain>
    </source>
</reference>
<dbReference type="RefSeq" id="WP_085614707.1">
    <property type="nucleotide sequence ID" value="NZ_JFKB01000001.1"/>
</dbReference>
<dbReference type="Proteomes" id="UP000193396">
    <property type="component" value="Unassembled WGS sequence"/>
</dbReference>
<dbReference type="STRING" id="1293890.TALK_00270"/>
<accession>A0A1Y2LF94</accession>
<keyword evidence="1" id="KW-0472">Membrane</keyword>
<dbReference type="OrthoDB" id="7364255at2"/>
<dbReference type="EMBL" id="JFKB01000001">
    <property type="protein sequence ID" value="OSQ49989.1"/>
    <property type="molecule type" value="Genomic_DNA"/>
</dbReference>
<evidence type="ECO:0000256" key="1">
    <source>
        <dbReference type="SAM" id="Phobius"/>
    </source>
</evidence>
<keyword evidence="3" id="KW-1185">Reference proteome</keyword>
<name>A0A1Y2LF94_9PROT</name>
<evidence type="ECO:0000313" key="3">
    <source>
        <dbReference type="Proteomes" id="UP000193396"/>
    </source>
</evidence>
<keyword evidence="1" id="KW-0812">Transmembrane</keyword>
<sequence length="90" mass="9635">MSDQSQEAQKKPNPINNMHKLILFGSSTLLLGTLLLMVTVQAALEMMMHGRSAGSFIVVIGTAVAIGLLVAGSTIISKWVSRKVQAILEE</sequence>